<dbReference type="InterPro" id="IPR052909">
    <property type="entry name" value="Transposase_6_like"/>
</dbReference>
<dbReference type="eggNOG" id="COG3293">
    <property type="taxonomic scope" value="Bacteria"/>
</dbReference>
<evidence type="ECO:0000313" key="5">
    <source>
        <dbReference type="EMBL" id="CQR34640.1"/>
    </source>
</evidence>
<evidence type="ECO:0000313" key="4">
    <source>
        <dbReference type="EMBL" id="CQR29215.1"/>
    </source>
</evidence>
<keyword evidence="7" id="KW-1185">Reference proteome</keyword>
<evidence type="ECO:0000259" key="1">
    <source>
        <dbReference type="Pfam" id="PF13340"/>
    </source>
</evidence>
<dbReference type="Proteomes" id="UP000078599">
    <property type="component" value="Unassembled WGS sequence"/>
</dbReference>
<feature type="domain" description="Insertion element IS402-like" evidence="1">
    <location>
        <begin position="25"/>
        <end position="97"/>
    </location>
</feature>
<dbReference type="PANTHER" id="PTHR46637:SF1">
    <property type="entry name" value="BLL5188 PROTEIN"/>
    <property type="match status" value="1"/>
</dbReference>
<dbReference type="KEGG" id="thi:THI_1363"/>
<reference evidence="6" key="2">
    <citation type="journal article" date="2010" name="PLoS Genet.">
        <title>Structure, function, and evolution of the Thiomonas spp. genome.</title>
        <authorList>
            <person name="Arsene-Ploetze F."/>
            <person name="Koechler S."/>
            <person name="Marchal M."/>
            <person name="Coppee J.Y."/>
            <person name="Chandler M."/>
            <person name="Bonnefoy V."/>
            <person name="Brochier-Armanet C."/>
            <person name="Barakat M."/>
            <person name="Barbe V."/>
            <person name="Battaglia-Brunet F."/>
            <person name="Bruneel O."/>
            <person name="Bryan C.G."/>
            <person name="Cleiss-Arnold J."/>
            <person name="Cruveiller S."/>
            <person name="Erhardt M."/>
            <person name="Heinrich-Salmeron A."/>
            <person name="Hommais F."/>
            <person name="Joulian C."/>
            <person name="Krin E."/>
            <person name="Lieutaud A."/>
            <person name="Lievremont D."/>
            <person name="Michel C."/>
            <person name="Muller D."/>
            <person name="Ortet P."/>
            <person name="Proux C."/>
            <person name="Siguier P."/>
            <person name="Roche D."/>
            <person name="Rouy Z."/>
            <person name="Salvignol G."/>
            <person name="Slyemi D."/>
            <person name="Talla E."/>
            <person name="Weiss S."/>
            <person name="Weissenbach J."/>
            <person name="Medigue C."/>
            <person name="Bertin P.N."/>
        </authorList>
    </citation>
    <scope>NUCLEOTIDE SEQUENCE [LARGE SCALE GENOMIC DNA]</scope>
    <source>
        <strain evidence="6">DSM 22701 / CIP 110005 / 3As</strain>
    </source>
</reference>
<reference key="1">
    <citation type="submission" date="2009-07" db="EMBL/GenBank/DDBJ databases">
        <authorList>
            <person name="Genoscope - CEA"/>
        </authorList>
    </citation>
    <scope>NUCLEOTIDE SEQUENCE</scope>
    <source>
        <strain>3As</strain>
    </source>
</reference>
<reference evidence="4 7" key="4">
    <citation type="submission" date="2015-03" db="EMBL/GenBank/DDBJ databases">
        <authorList>
            <person name="Regsiter A."/>
            <person name="william w."/>
        </authorList>
    </citation>
    <scope>NUCLEOTIDE SEQUENCE [LARGE SCALE GENOMIC DNA]</scope>
    <source>
        <strain evidence="4 7">CB1</strain>
    </source>
</reference>
<organism evidence="2 6">
    <name type="scientific">Thiomonas arsenitoxydans (strain DSM 22701 / CIP 110005 / 3As)</name>
    <dbReference type="NCBI Taxonomy" id="426114"/>
    <lineage>
        <taxon>Bacteria</taxon>
        <taxon>Pseudomonadati</taxon>
        <taxon>Pseudomonadota</taxon>
        <taxon>Betaproteobacteria</taxon>
        <taxon>Burkholderiales</taxon>
        <taxon>Thiomonas</taxon>
    </lineage>
</organism>
<gene>
    <name evidence="2" type="ordered locus">THI_1363</name>
    <name evidence="3" type="ordered locus">THI_2232</name>
    <name evidence="4" type="ORF">THICB1_120019</name>
    <name evidence="5" type="ORF">THICB1_40003</name>
</gene>
<dbReference type="Proteomes" id="UP000002372">
    <property type="component" value="Chromosome"/>
</dbReference>
<proteinExistence type="predicted"/>
<accession>D6CPX1</accession>
<evidence type="ECO:0000313" key="2">
    <source>
        <dbReference type="EMBL" id="CAZ88051.1"/>
    </source>
</evidence>
<evidence type="ECO:0000313" key="3">
    <source>
        <dbReference type="EMBL" id="CAZ88880.1"/>
    </source>
</evidence>
<dbReference type="KEGG" id="thi:THI_2232"/>
<dbReference type="NCBIfam" id="NF033580">
    <property type="entry name" value="transpos_IS5_3"/>
    <property type="match status" value="1"/>
</dbReference>
<protein>
    <submittedName>
        <fullName evidence="2 4">Transposase</fullName>
    </submittedName>
</protein>
<dbReference type="PANTHER" id="PTHR46637">
    <property type="entry name" value="TIS1421-TRANSPOSASE PROTEIN A"/>
    <property type="match status" value="1"/>
</dbReference>
<dbReference type="EMBL" id="FP475956">
    <property type="protein sequence ID" value="CAZ88051.1"/>
    <property type="molecule type" value="Genomic_DNA"/>
</dbReference>
<dbReference type="EMBL" id="CTRI01000004">
    <property type="protein sequence ID" value="CQR29215.1"/>
    <property type="molecule type" value="Genomic_DNA"/>
</dbReference>
<reference evidence="2" key="3">
    <citation type="submission" date="2010-07" db="EMBL/GenBank/DDBJ databases">
        <authorList>
            <person name="Genoscope - CEA"/>
        </authorList>
    </citation>
    <scope>NUCLEOTIDE SEQUENCE</scope>
    <source>
        <strain evidence="2">3As</strain>
    </source>
</reference>
<dbReference type="EMBL" id="CTRI01000026">
    <property type="protein sequence ID" value="CQR34640.1"/>
    <property type="molecule type" value="Genomic_DNA"/>
</dbReference>
<evidence type="ECO:0000313" key="6">
    <source>
        <dbReference type="Proteomes" id="UP000002372"/>
    </source>
</evidence>
<evidence type="ECO:0000313" key="7">
    <source>
        <dbReference type="Proteomes" id="UP000078599"/>
    </source>
</evidence>
<sequence>MMALFGAVHTNRAIEMPETLPRHDLSDRHWELLEPHLPGRAGVWGGVARDNRQFINAVFWILRTGAPWRDLPVSYGGWKNTHRRFCRWRDKGIWESLLEQCIDEPDFEWIMIDASHCKVHPHAAGARGGNQAMSRTQGGSTPRYIWPWMRMVCRSERLLQKVPERIVQRLSG</sequence>
<dbReference type="EMBL" id="FP475956">
    <property type="protein sequence ID" value="CAZ88880.1"/>
    <property type="molecule type" value="Genomic_DNA"/>
</dbReference>
<dbReference type="Pfam" id="PF13340">
    <property type="entry name" value="DUF4096"/>
    <property type="match status" value="1"/>
</dbReference>
<dbReference type="InterPro" id="IPR025161">
    <property type="entry name" value="IS402-like_dom"/>
</dbReference>
<name>D6CPX1_THIA3</name>
<dbReference type="HOGENOM" id="CLU_055261_2_3_4"/>
<dbReference type="AlphaFoldDB" id="D6CPX1"/>